<name>A0AA88J8U5_FICCA</name>
<feature type="compositionally biased region" description="Basic and acidic residues" evidence="1">
    <location>
        <begin position="114"/>
        <end position="136"/>
    </location>
</feature>
<feature type="compositionally biased region" description="Polar residues" evidence="1">
    <location>
        <begin position="101"/>
        <end position="113"/>
    </location>
</feature>
<gene>
    <name evidence="2" type="ORF">TIFTF001_033160</name>
</gene>
<reference evidence="2" key="1">
    <citation type="submission" date="2023-07" db="EMBL/GenBank/DDBJ databases">
        <title>draft genome sequence of fig (Ficus carica).</title>
        <authorList>
            <person name="Takahashi T."/>
            <person name="Nishimura K."/>
        </authorList>
    </citation>
    <scope>NUCLEOTIDE SEQUENCE</scope>
</reference>
<evidence type="ECO:0000313" key="2">
    <source>
        <dbReference type="EMBL" id="GMN64086.1"/>
    </source>
</evidence>
<dbReference type="EMBL" id="BTGU01000168">
    <property type="protein sequence ID" value="GMN64086.1"/>
    <property type="molecule type" value="Genomic_DNA"/>
</dbReference>
<keyword evidence="3" id="KW-1185">Reference proteome</keyword>
<comment type="caution">
    <text evidence="2">The sequence shown here is derived from an EMBL/GenBank/DDBJ whole genome shotgun (WGS) entry which is preliminary data.</text>
</comment>
<dbReference type="Proteomes" id="UP001187192">
    <property type="component" value="Unassembled WGS sequence"/>
</dbReference>
<protein>
    <submittedName>
        <fullName evidence="2">Uncharacterized protein</fullName>
    </submittedName>
</protein>
<evidence type="ECO:0000256" key="1">
    <source>
        <dbReference type="SAM" id="MobiDB-lite"/>
    </source>
</evidence>
<organism evidence="2 3">
    <name type="scientific">Ficus carica</name>
    <name type="common">Common fig</name>
    <dbReference type="NCBI Taxonomy" id="3494"/>
    <lineage>
        <taxon>Eukaryota</taxon>
        <taxon>Viridiplantae</taxon>
        <taxon>Streptophyta</taxon>
        <taxon>Embryophyta</taxon>
        <taxon>Tracheophyta</taxon>
        <taxon>Spermatophyta</taxon>
        <taxon>Magnoliopsida</taxon>
        <taxon>eudicotyledons</taxon>
        <taxon>Gunneridae</taxon>
        <taxon>Pentapetalae</taxon>
        <taxon>rosids</taxon>
        <taxon>fabids</taxon>
        <taxon>Rosales</taxon>
        <taxon>Moraceae</taxon>
        <taxon>Ficeae</taxon>
        <taxon>Ficus</taxon>
    </lineage>
</organism>
<dbReference type="AlphaFoldDB" id="A0AA88J8U5"/>
<sequence length="136" mass="15397">MNFNYMPNHLPTHYHPGLRNHENLSYANNRNVLQPPPSFNQQVVEKELSVEDLLSTFIVETRGRFNKDEARLDNIEAHCNNMNATMKSLKVQIGQLANAVKGQSSGNFPSDTEPNPKDHCKDITLRSGKEVETPKP</sequence>
<accession>A0AA88J8U5</accession>
<feature type="region of interest" description="Disordered" evidence="1">
    <location>
        <begin position="101"/>
        <end position="136"/>
    </location>
</feature>
<proteinExistence type="predicted"/>
<evidence type="ECO:0000313" key="3">
    <source>
        <dbReference type="Proteomes" id="UP001187192"/>
    </source>
</evidence>